<gene>
    <name evidence="2" type="ORF">UFOVP590_14</name>
    <name evidence="3" type="ORF">UFOVP685_9</name>
    <name evidence="4" type="ORF">UFOVP750_43</name>
</gene>
<dbReference type="EMBL" id="LR796557">
    <property type="protein sequence ID" value="CAB4151391.1"/>
    <property type="molecule type" value="Genomic_DNA"/>
</dbReference>
<evidence type="ECO:0000313" key="3">
    <source>
        <dbReference type="EMBL" id="CAB4157203.1"/>
    </source>
</evidence>
<organism evidence="2">
    <name type="scientific">uncultured Caudovirales phage</name>
    <dbReference type="NCBI Taxonomy" id="2100421"/>
    <lineage>
        <taxon>Viruses</taxon>
        <taxon>Duplodnaviria</taxon>
        <taxon>Heunggongvirae</taxon>
        <taxon>Uroviricota</taxon>
        <taxon>Caudoviricetes</taxon>
        <taxon>Peduoviridae</taxon>
        <taxon>Maltschvirus</taxon>
        <taxon>Maltschvirus maltsch</taxon>
    </lineage>
</organism>
<proteinExistence type="predicted"/>
<reference evidence="2" key="1">
    <citation type="submission" date="2020-04" db="EMBL/GenBank/DDBJ databases">
        <authorList>
            <person name="Chiriac C."/>
            <person name="Salcher M."/>
            <person name="Ghai R."/>
            <person name="Kavagutti S V."/>
        </authorList>
    </citation>
    <scope>NUCLEOTIDE SEQUENCE</scope>
</reference>
<protein>
    <submittedName>
        <fullName evidence="2">Uncharacterized protein</fullName>
    </submittedName>
</protein>
<accession>A0A6J5MZX9</accession>
<evidence type="ECO:0000313" key="2">
    <source>
        <dbReference type="EMBL" id="CAB4151391.1"/>
    </source>
</evidence>
<dbReference type="EMBL" id="LR796656">
    <property type="protein sequence ID" value="CAB4157203.1"/>
    <property type="molecule type" value="Genomic_DNA"/>
</dbReference>
<sequence>MTPEQARRELARRELERRQAQAEPEDNENLLQKVARYGIKDPAIGLLNMGREFANLPNKVSGGRIPEFSPSDFNFGEALGVDKPGAGDNIIQALGQYGPAFALPGANIGKVGKVLSKIPKAGKYISKALSDAIPQALYGASQAPQDNLTAGAESGATMVPFSVLGELMKGSNPIARHAARALTAGGGAYLGRKSAQTAGFGEFGSDIGALIGGALGGRGYKSPKEMKQGLVEGVHTDIANPRIAAANKLGLDYITPAEAGISQLAATAQGALGRTPEGAKLLNQRAKSRQASEERAINKTLDMIYSPDKMDKQVDAAYKAINEVNLPQDFPLQFKDNEVIKEAKNLVESTPAYKESLKALMPKNVKLKPGQTDPQATSLVYWDHVKRAMDDMVAKAERAGNNNEARIISNTRRDMRDQMDESFPEYKEARALYERKMVRDGLEKVFDRKEVTGQNFYQALASKKKFDEVIGHLKNAPEAAENLKAMRLIFKDMIGPPTIRTAKGTEERGMNMSRNEGDFLKNMLEHAFTRGGNDKAAIEFITSKDWAKQLQEINSISDKQMKAVALGLMLSKGVSQAAGKKERKPLDLELIGGHR</sequence>
<evidence type="ECO:0000256" key="1">
    <source>
        <dbReference type="SAM" id="MobiDB-lite"/>
    </source>
</evidence>
<dbReference type="EMBL" id="LR798345">
    <property type="protein sequence ID" value="CAB5225531.1"/>
    <property type="molecule type" value="Genomic_DNA"/>
</dbReference>
<evidence type="ECO:0000313" key="4">
    <source>
        <dbReference type="EMBL" id="CAB5225531.1"/>
    </source>
</evidence>
<feature type="compositionally biased region" description="Basic and acidic residues" evidence="1">
    <location>
        <begin position="1"/>
        <end position="20"/>
    </location>
</feature>
<name>A0A6J5MZX9_9CAUD</name>
<feature type="region of interest" description="Disordered" evidence="1">
    <location>
        <begin position="1"/>
        <end position="30"/>
    </location>
</feature>